<dbReference type="InterPro" id="IPR055684">
    <property type="entry name" value="DUF7260"/>
</dbReference>
<reference evidence="5" key="1">
    <citation type="submission" date="2015-03" db="EMBL/GenBank/DDBJ databases">
        <authorList>
            <person name="Urmite Genomes"/>
        </authorList>
    </citation>
    <scope>NUCLEOTIDE SEQUENCE [LARGE SCALE GENOMIC DNA]</scope>
    <source>
        <strain evidence="5">Arc-Hr</strain>
    </source>
</reference>
<evidence type="ECO:0000313" key="4">
    <source>
        <dbReference type="EMBL" id="CQR50567.1"/>
    </source>
</evidence>
<dbReference type="OrthoDB" id="206489at2157"/>
<evidence type="ECO:0000313" key="5">
    <source>
        <dbReference type="Proteomes" id="UP000198902"/>
    </source>
</evidence>
<evidence type="ECO:0000259" key="3">
    <source>
        <dbReference type="Pfam" id="PF23921"/>
    </source>
</evidence>
<keyword evidence="5" id="KW-1185">Reference proteome</keyword>
<name>A0A0D6JRR0_9EURY</name>
<feature type="domain" description="DUF7260" evidence="3">
    <location>
        <begin position="7"/>
        <end position="246"/>
    </location>
</feature>
<dbReference type="AlphaFoldDB" id="A0A0D6JRR0"/>
<evidence type="ECO:0000256" key="1">
    <source>
        <dbReference type="SAM" id="Coils"/>
    </source>
</evidence>
<feature type="coiled-coil region" evidence="1">
    <location>
        <begin position="176"/>
        <end position="203"/>
    </location>
</feature>
<protein>
    <recommendedName>
        <fullName evidence="3">DUF7260 domain-containing protein</fullName>
    </recommendedName>
</protein>
<organism evidence="4 5">
    <name type="scientific">Haloferax massiliensis</name>
    <dbReference type="NCBI Taxonomy" id="1476858"/>
    <lineage>
        <taxon>Archaea</taxon>
        <taxon>Methanobacteriati</taxon>
        <taxon>Methanobacteriota</taxon>
        <taxon>Stenosarchaea group</taxon>
        <taxon>Halobacteria</taxon>
        <taxon>Halobacteriales</taxon>
        <taxon>Haloferacaceae</taxon>
        <taxon>Haloferax</taxon>
    </lineage>
</organism>
<sequence length="258" mass="28480">MAVSLDRLDDAREALRAERRRCVDEREAFRAFRREVVASRATASTPNQAPAAATLVGQRGGRDRTDAALSGLRRSYERTVMSVPHYDEEYGDDFEESLAAEFGPDVATAFRSASVLSPPLRRTVAAAAASSLDERERFVEVVDEEAESVASMRDDIEALLGRLGDLDRTPLSERGFDALLALYEELSALRERLEELVAARQETISHHRRALSALVPDVTEFLYADLSVRYPVLATLAAVGSTLDTATRRVERRLAATP</sequence>
<evidence type="ECO:0000256" key="2">
    <source>
        <dbReference type="SAM" id="MobiDB-lite"/>
    </source>
</evidence>
<dbReference type="RefSeq" id="WP_089778695.1">
    <property type="nucleotide sequence ID" value="NZ_CABLRR010000002.1"/>
</dbReference>
<dbReference type="EMBL" id="CSTE01000002">
    <property type="protein sequence ID" value="CQR50567.1"/>
    <property type="molecule type" value="Genomic_DNA"/>
</dbReference>
<dbReference type="Proteomes" id="UP000198902">
    <property type="component" value="Unassembled WGS sequence"/>
</dbReference>
<feature type="region of interest" description="Disordered" evidence="2">
    <location>
        <begin position="41"/>
        <end position="63"/>
    </location>
</feature>
<accession>A0A0D6JRR0</accession>
<proteinExistence type="predicted"/>
<dbReference type="Pfam" id="PF23921">
    <property type="entry name" value="DUF7260"/>
    <property type="match status" value="1"/>
</dbReference>
<gene>
    <name evidence="4" type="ORF">BN996_02049</name>
</gene>
<keyword evidence="1" id="KW-0175">Coiled coil</keyword>